<dbReference type="AlphaFoldDB" id="A0A673JZ06"/>
<feature type="compositionally biased region" description="Basic and acidic residues" evidence="1">
    <location>
        <begin position="1"/>
        <end position="29"/>
    </location>
</feature>
<dbReference type="Ensembl" id="ENSSRHT00000061067.1">
    <property type="protein sequence ID" value="ENSSRHP00000059410.1"/>
    <property type="gene ID" value="ENSSRHG00000029776.1"/>
</dbReference>
<proteinExistence type="predicted"/>
<name>A0A673JZ06_9TELE</name>
<reference evidence="2" key="1">
    <citation type="submission" date="2025-08" db="UniProtKB">
        <authorList>
            <consortium name="Ensembl"/>
        </authorList>
    </citation>
    <scope>IDENTIFICATION</scope>
</reference>
<sequence>HVERQEADGEHQHHNDDHPQENGDGHPDASADQPRQPASALSGPHRQRMADAHVALEADAGEEEDASVQVAVELEANQAAGEVSERPVVLAGVVVYEKRKGTDVQEVRHR</sequence>
<evidence type="ECO:0000313" key="2">
    <source>
        <dbReference type="Ensembl" id="ENSSRHP00000059410.1"/>
    </source>
</evidence>
<feature type="region of interest" description="Disordered" evidence="1">
    <location>
        <begin position="1"/>
        <end position="66"/>
    </location>
</feature>
<reference evidence="2" key="2">
    <citation type="submission" date="2025-09" db="UniProtKB">
        <authorList>
            <consortium name="Ensembl"/>
        </authorList>
    </citation>
    <scope>IDENTIFICATION</scope>
</reference>
<protein>
    <submittedName>
        <fullName evidence="2">Uncharacterized protein</fullName>
    </submittedName>
</protein>
<organism evidence="2 3">
    <name type="scientific">Sinocyclocheilus rhinocerous</name>
    <dbReference type="NCBI Taxonomy" id="307959"/>
    <lineage>
        <taxon>Eukaryota</taxon>
        <taxon>Metazoa</taxon>
        <taxon>Chordata</taxon>
        <taxon>Craniata</taxon>
        <taxon>Vertebrata</taxon>
        <taxon>Euteleostomi</taxon>
        <taxon>Actinopterygii</taxon>
        <taxon>Neopterygii</taxon>
        <taxon>Teleostei</taxon>
        <taxon>Ostariophysi</taxon>
        <taxon>Cypriniformes</taxon>
        <taxon>Cyprinidae</taxon>
        <taxon>Cyprininae</taxon>
        <taxon>Sinocyclocheilus</taxon>
    </lineage>
</organism>
<dbReference type="Proteomes" id="UP000472270">
    <property type="component" value="Unassembled WGS sequence"/>
</dbReference>
<evidence type="ECO:0000256" key="1">
    <source>
        <dbReference type="SAM" id="MobiDB-lite"/>
    </source>
</evidence>
<keyword evidence="3" id="KW-1185">Reference proteome</keyword>
<evidence type="ECO:0000313" key="3">
    <source>
        <dbReference type="Proteomes" id="UP000472270"/>
    </source>
</evidence>
<accession>A0A673JZ06</accession>